<organism evidence="2 3">
    <name type="scientific">Streptomyces zagrosensis</name>
    <dbReference type="NCBI Taxonomy" id="1042984"/>
    <lineage>
        <taxon>Bacteria</taxon>
        <taxon>Bacillati</taxon>
        <taxon>Actinomycetota</taxon>
        <taxon>Actinomycetes</taxon>
        <taxon>Kitasatosporales</taxon>
        <taxon>Streptomycetaceae</taxon>
        <taxon>Streptomyces</taxon>
    </lineage>
</organism>
<evidence type="ECO:0000313" key="3">
    <source>
        <dbReference type="Proteomes" id="UP000588098"/>
    </source>
</evidence>
<feature type="region of interest" description="Disordered" evidence="1">
    <location>
        <begin position="54"/>
        <end position="73"/>
    </location>
</feature>
<dbReference type="EMBL" id="JACHJL010000003">
    <property type="protein sequence ID" value="MBB5934637.1"/>
    <property type="molecule type" value="Genomic_DNA"/>
</dbReference>
<protein>
    <submittedName>
        <fullName evidence="2">Uncharacterized protein</fullName>
    </submittedName>
</protein>
<proteinExistence type="predicted"/>
<reference evidence="2 3" key="1">
    <citation type="submission" date="2020-08" db="EMBL/GenBank/DDBJ databases">
        <title>Genomic Encyclopedia of Type Strains, Phase III (KMG-III): the genomes of soil and plant-associated and newly described type strains.</title>
        <authorList>
            <person name="Whitman W."/>
        </authorList>
    </citation>
    <scope>NUCLEOTIDE SEQUENCE [LARGE SCALE GENOMIC DNA]</scope>
    <source>
        <strain evidence="2 3">CECT 8305</strain>
    </source>
</reference>
<keyword evidence="3" id="KW-1185">Reference proteome</keyword>
<comment type="caution">
    <text evidence="2">The sequence shown here is derived from an EMBL/GenBank/DDBJ whole genome shotgun (WGS) entry which is preliminary data.</text>
</comment>
<evidence type="ECO:0000256" key="1">
    <source>
        <dbReference type="SAM" id="MobiDB-lite"/>
    </source>
</evidence>
<feature type="region of interest" description="Disordered" evidence="1">
    <location>
        <begin position="1"/>
        <end position="21"/>
    </location>
</feature>
<gene>
    <name evidence="2" type="ORF">FHS42_001684</name>
</gene>
<name>A0A7W9UXH3_9ACTN</name>
<accession>A0A7W9UXH3</accession>
<dbReference type="Proteomes" id="UP000588098">
    <property type="component" value="Unassembled WGS sequence"/>
</dbReference>
<sequence length="73" mass="7577">MRPGECGMGRRYAPAPGGTRVGARETLPLWTGELSRPGAVEAAEMALWPVLVQQGAGRSAGRDTEASRPAAVS</sequence>
<dbReference type="AlphaFoldDB" id="A0A7W9UXH3"/>
<evidence type="ECO:0000313" key="2">
    <source>
        <dbReference type="EMBL" id="MBB5934637.1"/>
    </source>
</evidence>